<dbReference type="InterPro" id="IPR052347">
    <property type="entry name" value="Isochorismatase_Nicotinamidase"/>
</dbReference>
<dbReference type="Proteomes" id="UP000577362">
    <property type="component" value="Unassembled WGS sequence"/>
</dbReference>
<dbReference type="InterPro" id="IPR000868">
    <property type="entry name" value="Isochorismatase-like_dom"/>
</dbReference>
<comment type="caution">
    <text evidence="10">The sequence shown here is derived from an EMBL/GenBank/DDBJ whole genome shotgun (WGS) entry which is preliminary data.</text>
</comment>
<evidence type="ECO:0000256" key="4">
    <source>
        <dbReference type="ARBA" id="ARBA00022801"/>
    </source>
</evidence>
<dbReference type="FunFam" id="3.40.50.850:FF:000006">
    <property type="entry name" value="Bifunctional pyrazinamidase/nicotinamidase"/>
    <property type="match status" value="1"/>
</dbReference>
<dbReference type="InterPro" id="IPR036380">
    <property type="entry name" value="Isochorismatase-like_sf"/>
</dbReference>
<sequence>MAGIRIDEADVLLVVDVQNDFCPGGALAVEGGDAIVPVVNALARRFAHVILTQDWHKPGHLSFASAHPGRRPFETVEMSYGPQVLWPDHCVEDTPGAEFHPDLDVPHAELILRKGFDSAIDSYSAFYENDRVTPTGLGGYLKERGLRRVFLAGLALDFCVRYSAEDAHGHGFAVTVIEDACRAIDLDGSLAATEAGFAALGIAQVDAADIG</sequence>
<dbReference type="CDD" id="cd01011">
    <property type="entry name" value="nicotinamidase"/>
    <property type="match status" value="1"/>
</dbReference>
<dbReference type="AlphaFoldDB" id="A0A840BZY1"/>
<accession>A0A840BZY1</accession>
<evidence type="ECO:0000256" key="1">
    <source>
        <dbReference type="ARBA" id="ARBA00006336"/>
    </source>
</evidence>
<reference evidence="10 11" key="1">
    <citation type="submission" date="2020-08" db="EMBL/GenBank/DDBJ databases">
        <title>Genomic Encyclopedia of Type Strains, Phase IV (KMG-IV): sequencing the most valuable type-strain genomes for metagenomic binning, comparative biology and taxonomic classification.</title>
        <authorList>
            <person name="Goeker M."/>
        </authorList>
    </citation>
    <scope>NUCLEOTIDE SEQUENCE [LARGE SCALE GENOMIC DNA]</scope>
    <source>
        <strain evidence="10 11">DSM 103737</strain>
    </source>
</reference>
<dbReference type="Gene3D" id="3.40.50.850">
    <property type="entry name" value="Isochorismatase-like"/>
    <property type="match status" value="1"/>
</dbReference>
<dbReference type="GO" id="GO:0019363">
    <property type="term" value="P:pyridine nucleotide biosynthetic process"/>
    <property type="evidence" value="ECO:0007669"/>
    <property type="project" value="UniProtKB-KW"/>
</dbReference>
<dbReference type="EMBL" id="JACIEN010000002">
    <property type="protein sequence ID" value="MBB4016988.1"/>
    <property type="molecule type" value="Genomic_DNA"/>
</dbReference>
<protein>
    <recommendedName>
        <fullName evidence="8">Nicotinamidase</fullName>
        <ecNumber evidence="6">3.5.1.19</ecNumber>
    </recommendedName>
    <alternativeName>
        <fullName evidence="7">Nicotinamide deamidase</fullName>
    </alternativeName>
</protein>
<dbReference type="PANTHER" id="PTHR11080">
    <property type="entry name" value="PYRAZINAMIDASE/NICOTINAMIDASE"/>
    <property type="match status" value="1"/>
</dbReference>
<dbReference type="SUPFAM" id="SSF52499">
    <property type="entry name" value="Isochorismatase-like hydrolases"/>
    <property type="match status" value="1"/>
</dbReference>
<dbReference type="Pfam" id="PF00857">
    <property type="entry name" value="Isochorismatase"/>
    <property type="match status" value="1"/>
</dbReference>
<organism evidence="10 11">
    <name type="scientific">Chelatococcus caeni</name>
    <dbReference type="NCBI Taxonomy" id="1348468"/>
    <lineage>
        <taxon>Bacteria</taxon>
        <taxon>Pseudomonadati</taxon>
        <taxon>Pseudomonadota</taxon>
        <taxon>Alphaproteobacteria</taxon>
        <taxon>Hyphomicrobiales</taxon>
        <taxon>Chelatococcaceae</taxon>
        <taxon>Chelatococcus</taxon>
    </lineage>
</organism>
<evidence type="ECO:0000313" key="11">
    <source>
        <dbReference type="Proteomes" id="UP000577362"/>
    </source>
</evidence>
<dbReference type="PANTHER" id="PTHR11080:SF2">
    <property type="entry name" value="LD05707P"/>
    <property type="match status" value="1"/>
</dbReference>
<evidence type="ECO:0000256" key="2">
    <source>
        <dbReference type="ARBA" id="ARBA00022642"/>
    </source>
</evidence>
<evidence type="ECO:0000256" key="7">
    <source>
        <dbReference type="ARBA" id="ARBA00043224"/>
    </source>
</evidence>
<keyword evidence="3" id="KW-0479">Metal-binding</keyword>
<dbReference type="GO" id="GO:0008936">
    <property type="term" value="F:nicotinamidase activity"/>
    <property type="evidence" value="ECO:0007669"/>
    <property type="project" value="UniProtKB-EC"/>
</dbReference>
<gene>
    <name evidence="10" type="ORF">GGR16_002017</name>
</gene>
<evidence type="ECO:0000256" key="3">
    <source>
        <dbReference type="ARBA" id="ARBA00022723"/>
    </source>
</evidence>
<evidence type="ECO:0000256" key="5">
    <source>
        <dbReference type="ARBA" id="ARBA00037900"/>
    </source>
</evidence>
<evidence type="ECO:0000259" key="9">
    <source>
        <dbReference type="Pfam" id="PF00857"/>
    </source>
</evidence>
<keyword evidence="11" id="KW-1185">Reference proteome</keyword>
<evidence type="ECO:0000313" key="10">
    <source>
        <dbReference type="EMBL" id="MBB4016988.1"/>
    </source>
</evidence>
<keyword evidence="4 10" id="KW-0378">Hydrolase</keyword>
<name>A0A840BZY1_9HYPH</name>
<keyword evidence="2" id="KW-0662">Pyridine nucleotide biosynthesis</keyword>
<feature type="domain" description="Isochorismatase-like" evidence="9">
    <location>
        <begin position="11"/>
        <end position="197"/>
    </location>
</feature>
<dbReference type="NCBIfam" id="NF008623">
    <property type="entry name" value="PRK11609.1"/>
    <property type="match status" value="1"/>
</dbReference>
<proteinExistence type="inferred from homology"/>
<evidence type="ECO:0000256" key="6">
    <source>
        <dbReference type="ARBA" id="ARBA00039017"/>
    </source>
</evidence>
<evidence type="ECO:0000256" key="8">
    <source>
        <dbReference type="ARBA" id="ARBA00072277"/>
    </source>
</evidence>
<comment type="pathway">
    <text evidence="5">Cofactor biosynthesis; nicotinate biosynthesis; nicotinate from nicotinamide: step 1/1.</text>
</comment>
<comment type="similarity">
    <text evidence="1">Belongs to the isochorismatase family.</text>
</comment>
<dbReference type="GO" id="GO:0046872">
    <property type="term" value="F:metal ion binding"/>
    <property type="evidence" value="ECO:0007669"/>
    <property type="project" value="UniProtKB-KW"/>
</dbReference>
<dbReference type="EC" id="3.5.1.19" evidence="6"/>